<evidence type="ECO:0000313" key="1">
    <source>
        <dbReference type="EMBL" id="QFI54745.1"/>
    </source>
</evidence>
<proteinExistence type="predicted"/>
<keyword evidence="2" id="KW-1185">Reference proteome</keyword>
<dbReference type="AlphaFoldDB" id="A0A5J6WZI8"/>
<dbReference type="EMBL" id="CP040449">
    <property type="protein sequence ID" value="QFI54745.1"/>
    <property type="molecule type" value="Genomic_DNA"/>
</dbReference>
<reference evidence="1 2" key="1">
    <citation type="submission" date="2019-05" db="EMBL/GenBank/DDBJ databases">
        <title>OXA-830, a novel chromosomally encoded expanded-spectrum class D beta-lactamase in Aeromonas simiae.</title>
        <authorList>
            <person name="Zhou W."/>
            <person name="Chen Q."/>
        </authorList>
    </citation>
    <scope>NUCLEOTIDE SEQUENCE [LARGE SCALE GENOMIC DNA]</scope>
    <source>
        <strain evidence="1 2">A6</strain>
    </source>
</reference>
<dbReference type="KEGG" id="asim:FE240_08605"/>
<organism evidence="1 2">
    <name type="scientific">Aeromonas simiae</name>
    <dbReference type="NCBI Taxonomy" id="218936"/>
    <lineage>
        <taxon>Bacteria</taxon>
        <taxon>Pseudomonadati</taxon>
        <taxon>Pseudomonadota</taxon>
        <taxon>Gammaproteobacteria</taxon>
        <taxon>Aeromonadales</taxon>
        <taxon>Aeromonadaceae</taxon>
        <taxon>Aeromonas</taxon>
    </lineage>
</organism>
<gene>
    <name evidence="1" type="ORF">FE240_08605</name>
</gene>
<dbReference type="RefSeq" id="WP_193004173.1">
    <property type="nucleotide sequence ID" value="NZ_CP040449.1"/>
</dbReference>
<evidence type="ECO:0000313" key="2">
    <source>
        <dbReference type="Proteomes" id="UP000594034"/>
    </source>
</evidence>
<accession>A0A5J6WZI8</accession>
<sequence length="133" mass="14286">MLALLLGLVVYRTLTPPVTTQVHDATPCDLSQGACRLPLGDSAVLVSSSEQPIRSESPFLLRLHAPAIAPTNAYIEGRSMFMGRIPLLLRQEGGDWVAEGMVGACTHAGMVWQIVVELPGHSPLMIPFLVADQ</sequence>
<name>A0A5J6WZI8_9GAMM</name>
<protein>
    <submittedName>
        <fullName evidence="1">Uncharacterized protein</fullName>
    </submittedName>
</protein>
<dbReference type="Proteomes" id="UP000594034">
    <property type="component" value="Chromosome"/>
</dbReference>